<protein>
    <submittedName>
        <fullName evidence="2">Uncharacterized protein</fullName>
    </submittedName>
</protein>
<feature type="region of interest" description="Disordered" evidence="1">
    <location>
        <begin position="24"/>
        <end position="65"/>
    </location>
</feature>
<evidence type="ECO:0000313" key="3">
    <source>
        <dbReference type="Proteomes" id="UP000605986"/>
    </source>
</evidence>
<dbReference type="EMBL" id="JAADJG010001277">
    <property type="protein sequence ID" value="KAF4419132.1"/>
    <property type="molecule type" value="Genomic_DNA"/>
</dbReference>
<keyword evidence="3" id="KW-1185">Reference proteome</keyword>
<dbReference type="Proteomes" id="UP000605986">
    <property type="component" value="Unassembled WGS sequence"/>
</dbReference>
<evidence type="ECO:0000313" key="2">
    <source>
        <dbReference type="EMBL" id="KAF4419132.1"/>
    </source>
</evidence>
<comment type="caution">
    <text evidence="2">The sequence shown here is derived from an EMBL/GenBank/DDBJ whole genome shotgun (WGS) entry which is preliminary data.</text>
</comment>
<evidence type="ECO:0000256" key="1">
    <source>
        <dbReference type="SAM" id="MobiDB-lite"/>
    </source>
</evidence>
<dbReference type="OrthoDB" id="5059881at2759"/>
<accession>A0A8H4JD66</accession>
<proteinExistence type="predicted"/>
<organism evidence="2 3">
    <name type="scientific">Fusarium austroafricanum</name>
    <dbReference type="NCBI Taxonomy" id="2364996"/>
    <lineage>
        <taxon>Eukaryota</taxon>
        <taxon>Fungi</taxon>
        <taxon>Dikarya</taxon>
        <taxon>Ascomycota</taxon>
        <taxon>Pezizomycotina</taxon>
        <taxon>Sordariomycetes</taxon>
        <taxon>Hypocreomycetidae</taxon>
        <taxon>Hypocreales</taxon>
        <taxon>Nectriaceae</taxon>
        <taxon>Fusarium</taxon>
        <taxon>Fusarium concolor species complex</taxon>
    </lineage>
</organism>
<name>A0A8H4JD66_9HYPO</name>
<gene>
    <name evidence="2" type="ORF">F53441_14445</name>
</gene>
<reference evidence="2" key="1">
    <citation type="submission" date="2020-01" db="EMBL/GenBank/DDBJ databases">
        <title>Identification and distribution of gene clusters putatively required for synthesis of sphingolipid metabolism inhibitors in phylogenetically diverse species of the filamentous fungus Fusarium.</title>
        <authorList>
            <person name="Kim H.-S."/>
            <person name="Busman M."/>
            <person name="Brown D.W."/>
            <person name="Divon H."/>
            <person name="Uhlig S."/>
            <person name="Proctor R.H."/>
        </authorList>
    </citation>
    <scope>NUCLEOTIDE SEQUENCE</scope>
    <source>
        <strain evidence="2">NRRL 53441</strain>
    </source>
</reference>
<dbReference type="AlphaFoldDB" id="A0A8H4JD66"/>
<feature type="compositionally biased region" description="Polar residues" evidence="1">
    <location>
        <begin position="43"/>
        <end position="65"/>
    </location>
</feature>
<sequence length="188" mass="21147">MGLFSQIDIERDFPDHKVKSMVKSSEWAARQHQGNYVPPGGFSHQNYDQYSTPESSSYSVNSNGFPTQTSYSTPSGLVDLQAGLSLESSGSEDDGRSGDEDGADARQVTCCGMLWRKGAHYTKHYNRKHNRRFRCVFYNDCEYAGADNRELHRHYWVEIVKAVGSGLVGRIVFLVIFHGRFHAVGSWG</sequence>